<accession>A0ABX8GIV7</accession>
<keyword evidence="2" id="KW-0723">Serine/threonine-protein kinase</keyword>
<dbReference type="SMART" id="SM00220">
    <property type="entry name" value="S_TKc"/>
    <property type="match status" value="1"/>
</dbReference>
<keyword evidence="4" id="KW-0677">Repeat</keyword>
<comment type="catalytic activity">
    <reaction evidence="9">
        <text>L-seryl-[protein] + ATP = O-phospho-L-seryl-[protein] + ADP + H(+)</text>
        <dbReference type="Rhea" id="RHEA:17989"/>
        <dbReference type="Rhea" id="RHEA-COMP:9863"/>
        <dbReference type="Rhea" id="RHEA-COMP:11604"/>
        <dbReference type="ChEBI" id="CHEBI:15378"/>
        <dbReference type="ChEBI" id="CHEBI:29999"/>
        <dbReference type="ChEBI" id="CHEBI:30616"/>
        <dbReference type="ChEBI" id="CHEBI:83421"/>
        <dbReference type="ChEBI" id="CHEBI:456216"/>
        <dbReference type="EC" id="2.7.11.1"/>
    </reaction>
</comment>
<keyword evidence="6 15" id="KW-0418">Kinase</keyword>
<reference evidence="15 16" key="1">
    <citation type="submission" date="2021-05" db="EMBL/GenBank/DDBJ databases">
        <title>Novel species in genus Cellulomonas.</title>
        <authorList>
            <person name="Zhang G."/>
        </authorList>
    </citation>
    <scope>NUCLEOTIDE SEQUENCE [LARGE SCALE GENOMIC DNA]</scope>
    <source>
        <strain evidence="16">zg-ZUI157</strain>
    </source>
</reference>
<feature type="domain" description="PASTA" evidence="14">
    <location>
        <begin position="514"/>
        <end position="577"/>
    </location>
</feature>
<dbReference type="PROSITE" id="PS50011">
    <property type="entry name" value="PROTEIN_KINASE_DOM"/>
    <property type="match status" value="1"/>
</dbReference>
<feature type="region of interest" description="Disordered" evidence="11">
    <location>
        <begin position="612"/>
        <end position="669"/>
    </location>
</feature>
<evidence type="ECO:0000256" key="11">
    <source>
        <dbReference type="SAM" id="MobiDB-lite"/>
    </source>
</evidence>
<dbReference type="SMART" id="SM00740">
    <property type="entry name" value="PASTA"/>
    <property type="match status" value="4"/>
</dbReference>
<keyword evidence="12" id="KW-0472">Membrane</keyword>
<proteinExistence type="predicted"/>
<protein>
    <recommendedName>
        <fullName evidence="1">non-specific serine/threonine protein kinase</fullName>
        <ecNumber evidence="1">2.7.11.1</ecNumber>
    </recommendedName>
</protein>
<dbReference type="InterPro" id="IPR005543">
    <property type="entry name" value="PASTA_dom"/>
</dbReference>
<evidence type="ECO:0000313" key="15">
    <source>
        <dbReference type="EMBL" id="QWC16133.1"/>
    </source>
</evidence>
<keyword evidence="12" id="KW-0812">Transmembrane</keyword>
<evidence type="ECO:0000256" key="8">
    <source>
        <dbReference type="ARBA" id="ARBA00047899"/>
    </source>
</evidence>
<dbReference type="InterPro" id="IPR011009">
    <property type="entry name" value="Kinase-like_dom_sf"/>
</dbReference>
<evidence type="ECO:0000256" key="12">
    <source>
        <dbReference type="SAM" id="Phobius"/>
    </source>
</evidence>
<dbReference type="InterPro" id="IPR017441">
    <property type="entry name" value="Protein_kinase_ATP_BS"/>
</dbReference>
<feature type="compositionally biased region" description="Low complexity" evidence="11">
    <location>
        <begin position="652"/>
        <end position="663"/>
    </location>
</feature>
<evidence type="ECO:0000256" key="1">
    <source>
        <dbReference type="ARBA" id="ARBA00012513"/>
    </source>
</evidence>
<feature type="domain" description="Protein kinase" evidence="13">
    <location>
        <begin position="13"/>
        <end position="284"/>
    </location>
</feature>
<dbReference type="Pfam" id="PF00069">
    <property type="entry name" value="Pkinase"/>
    <property type="match status" value="1"/>
</dbReference>
<dbReference type="Proteomes" id="UP000679335">
    <property type="component" value="Chromosome"/>
</dbReference>
<evidence type="ECO:0000256" key="7">
    <source>
        <dbReference type="ARBA" id="ARBA00022840"/>
    </source>
</evidence>
<evidence type="ECO:0000256" key="4">
    <source>
        <dbReference type="ARBA" id="ARBA00022737"/>
    </source>
</evidence>
<evidence type="ECO:0000256" key="6">
    <source>
        <dbReference type="ARBA" id="ARBA00022777"/>
    </source>
</evidence>
<evidence type="ECO:0000313" key="16">
    <source>
        <dbReference type="Proteomes" id="UP000679335"/>
    </source>
</evidence>
<evidence type="ECO:0000259" key="13">
    <source>
        <dbReference type="PROSITE" id="PS50011"/>
    </source>
</evidence>
<organism evidence="15 16">
    <name type="scientific">Cellulomonas dongxiuzhuiae</name>
    <dbReference type="NCBI Taxonomy" id="2819979"/>
    <lineage>
        <taxon>Bacteria</taxon>
        <taxon>Bacillati</taxon>
        <taxon>Actinomycetota</taxon>
        <taxon>Actinomycetes</taxon>
        <taxon>Micrococcales</taxon>
        <taxon>Cellulomonadaceae</taxon>
        <taxon>Cellulomonas</taxon>
    </lineage>
</organism>
<dbReference type="GO" id="GO:0016301">
    <property type="term" value="F:kinase activity"/>
    <property type="evidence" value="ECO:0007669"/>
    <property type="project" value="UniProtKB-KW"/>
</dbReference>
<dbReference type="SUPFAM" id="SSF56112">
    <property type="entry name" value="Protein kinase-like (PK-like)"/>
    <property type="match status" value="1"/>
</dbReference>
<dbReference type="EC" id="2.7.11.1" evidence="1"/>
<feature type="transmembrane region" description="Helical" evidence="12">
    <location>
        <begin position="351"/>
        <end position="372"/>
    </location>
</feature>
<dbReference type="Gene3D" id="1.10.510.10">
    <property type="entry name" value="Transferase(Phosphotransferase) domain 1"/>
    <property type="match status" value="1"/>
</dbReference>
<evidence type="ECO:0000259" key="14">
    <source>
        <dbReference type="PROSITE" id="PS51178"/>
    </source>
</evidence>
<feature type="compositionally biased region" description="Polar residues" evidence="11">
    <location>
        <begin position="622"/>
        <end position="635"/>
    </location>
</feature>
<evidence type="ECO:0000256" key="10">
    <source>
        <dbReference type="PROSITE-ProRule" id="PRU10141"/>
    </source>
</evidence>
<dbReference type="PANTHER" id="PTHR43289:SF6">
    <property type="entry name" value="SERINE_THREONINE-PROTEIN KINASE NEKL-3"/>
    <property type="match status" value="1"/>
</dbReference>
<dbReference type="CDD" id="cd06577">
    <property type="entry name" value="PASTA_pknB"/>
    <property type="match status" value="4"/>
</dbReference>
<dbReference type="PROSITE" id="PS51178">
    <property type="entry name" value="PASTA"/>
    <property type="match status" value="4"/>
</dbReference>
<dbReference type="Gene3D" id="3.30.200.20">
    <property type="entry name" value="Phosphorylase Kinase, domain 1"/>
    <property type="match status" value="1"/>
</dbReference>
<dbReference type="Pfam" id="PF03793">
    <property type="entry name" value="PASTA"/>
    <property type="match status" value="4"/>
</dbReference>
<evidence type="ECO:0000256" key="2">
    <source>
        <dbReference type="ARBA" id="ARBA00022527"/>
    </source>
</evidence>
<dbReference type="NCBIfam" id="NF033483">
    <property type="entry name" value="PknB_PASTA_kin"/>
    <property type="match status" value="1"/>
</dbReference>
<feature type="domain" description="PASTA" evidence="14">
    <location>
        <begin position="583"/>
        <end position="645"/>
    </location>
</feature>
<keyword evidence="16" id="KW-1185">Reference proteome</keyword>
<evidence type="ECO:0000256" key="5">
    <source>
        <dbReference type="ARBA" id="ARBA00022741"/>
    </source>
</evidence>
<keyword evidence="3" id="KW-0808">Transferase</keyword>
<sequence length="669" mass="69763">MVDDGSRILAGRYQVGELIGRGGMAEVHIGHDTRLGRTVAIKILRSDLARDPSFQARFRREAQSAAALNHPAIVAVYDTGEDVFTEPSGNVAHVPFIVMEYVEGHTVRDILRDGHAVPIDEGIEITAGVLSALEYSHHAGIVHRDIKPANVMITPTGAVKVMDFGIARAVADSAATMTQTQAVIGTAQYLSPEQARGEQVDTRSDLYSTGCLLFELLTGRPPFVGDSPVAVAYQHVREIPPVPSSIASDLPETLDRITLKALAKDRDARYSTAAEFRADLEAVLRGGQVNAPTVGAALAAVPSGDTTQIMAPPVATTQAMPPATAPWGATGLATSTDPQLPEDEEEKKRPWLIWVLAVVALLAVGGIVFALMQGNDAEVATTVDVPAVAGLPQDEAFDRIRGADLLPTPAQEASDLEAGLVIRTDPPEGTPVDQETEVTVYISTGPAEVTVPNVTDKTEADAVQILEDAGLTVSPTRQYEDHPTIAKGHVTKTEPAADSAVEAGSTVTLFVASGTVVVPNVTGKNIEVATEELAAVGLRVNSTGVESTEPEGNVVSQDRAEGDIVPQGTTINLGVAEPASTATVPSNLRGMSYEQAVAALAAVGLTNVVREDVQSDDPPGTVVSSDPSGGTQIAKEQQVKLRVARAAGGGSSPTPSVSAPPSGNNGRDD</sequence>
<dbReference type="RefSeq" id="WP_208196698.1">
    <property type="nucleotide sequence ID" value="NZ_CP076023.1"/>
</dbReference>
<dbReference type="EMBL" id="CP076023">
    <property type="protein sequence ID" value="QWC16133.1"/>
    <property type="molecule type" value="Genomic_DNA"/>
</dbReference>
<feature type="domain" description="PASTA" evidence="14">
    <location>
        <begin position="379"/>
        <end position="444"/>
    </location>
</feature>
<feature type="binding site" evidence="10">
    <location>
        <position position="42"/>
    </location>
    <ligand>
        <name>ATP</name>
        <dbReference type="ChEBI" id="CHEBI:30616"/>
    </ligand>
</feature>
<keyword evidence="5 10" id="KW-0547">Nucleotide-binding</keyword>
<dbReference type="PANTHER" id="PTHR43289">
    <property type="entry name" value="MITOGEN-ACTIVATED PROTEIN KINASE KINASE KINASE 20-RELATED"/>
    <property type="match status" value="1"/>
</dbReference>
<name>A0ABX8GIV7_9CELL</name>
<gene>
    <name evidence="15" type="primary">pknB</name>
    <name evidence="15" type="ORF">KKR89_00130</name>
</gene>
<dbReference type="InterPro" id="IPR008271">
    <property type="entry name" value="Ser/Thr_kinase_AS"/>
</dbReference>
<evidence type="ECO:0000256" key="9">
    <source>
        <dbReference type="ARBA" id="ARBA00048679"/>
    </source>
</evidence>
<dbReference type="InterPro" id="IPR000719">
    <property type="entry name" value="Prot_kinase_dom"/>
</dbReference>
<dbReference type="Gene3D" id="3.30.10.20">
    <property type="match status" value="4"/>
</dbReference>
<dbReference type="CDD" id="cd14014">
    <property type="entry name" value="STKc_PknB_like"/>
    <property type="match status" value="1"/>
</dbReference>
<evidence type="ECO:0000256" key="3">
    <source>
        <dbReference type="ARBA" id="ARBA00022679"/>
    </source>
</evidence>
<dbReference type="PROSITE" id="PS00107">
    <property type="entry name" value="PROTEIN_KINASE_ATP"/>
    <property type="match status" value="1"/>
</dbReference>
<keyword evidence="12" id="KW-1133">Transmembrane helix</keyword>
<feature type="domain" description="PASTA" evidence="14">
    <location>
        <begin position="445"/>
        <end position="513"/>
    </location>
</feature>
<dbReference type="PROSITE" id="PS00108">
    <property type="entry name" value="PROTEIN_KINASE_ST"/>
    <property type="match status" value="1"/>
</dbReference>
<keyword evidence="7 10" id="KW-0067">ATP-binding</keyword>
<comment type="catalytic activity">
    <reaction evidence="8">
        <text>L-threonyl-[protein] + ATP = O-phospho-L-threonyl-[protein] + ADP + H(+)</text>
        <dbReference type="Rhea" id="RHEA:46608"/>
        <dbReference type="Rhea" id="RHEA-COMP:11060"/>
        <dbReference type="Rhea" id="RHEA-COMP:11605"/>
        <dbReference type="ChEBI" id="CHEBI:15378"/>
        <dbReference type="ChEBI" id="CHEBI:30013"/>
        <dbReference type="ChEBI" id="CHEBI:30616"/>
        <dbReference type="ChEBI" id="CHEBI:61977"/>
        <dbReference type="ChEBI" id="CHEBI:456216"/>
        <dbReference type="EC" id="2.7.11.1"/>
    </reaction>
</comment>